<proteinExistence type="predicted"/>
<protein>
    <submittedName>
        <fullName evidence="1">Uncharacterized protein</fullName>
    </submittedName>
</protein>
<dbReference type="EMBL" id="JAYMYQ010000001">
    <property type="protein sequence ID" value="KAK7359820.1"/>
    <property type="molecule type" value="Genomic_DNA"/>
</dbReference>
<dbReference type="AlphaFoldDB" id="A0AAN9MRV4"/>
<comment type="caution">
    <text evidence="1">The sequence shown here is derived from an EMBL/GenBank/DDBJ whole genome shotgun (WGS) entry which is preliminary data.</text>
</comment>
<keyword evidence="2" id="KW-1185">Reference proteome</keyword>
<name>A0AAN9MRV4_CANGL</name>
<evidence type="ECO:0000313" key="1">
    <source>
        <dbReference type="EMBL" id="KAK7359820.1"/>
    </source>
</evidence>
<accession>A0AAN9MRV4</accession>
<reference evidence="1 2" key="1">
    <citation type="submission" date="2024-01" db="EMBL/GenBank/DDBJ databases">
        <title>The genomes of 5 underutilized Papilionoideae crops provide insights into root nodulation and disease resistanc.</title>
        <authorList>
            <person name="Jiang F."/>
        </authorList>
    </citation>
    <scope>NUCLEOTIDE SEQUENCE [LARGE SCALE GENOMIC DNA]</scope>
    <source>
        <strain evidence="1">LVBAO_FW01</strain>
        <tissue evidence="1">Leaves</tissue>
    </source>
</reference>
<evidence type="ECO:0000313" key="2">
    <source>
        <dbReference type="Proteomes" id="UP001367508"/>
    </source>
</evidence>
<dbReference type="Proteomes" id="UP001367508">
    <property type="component" value="Unassembled WGS sequence"/>
</dbReference>
<sequence>MKTLPLFSCTATDTLPFLAAERQKERERERVIEKLVILIVACGVNMKLNAYMMMMIDDDDASVTLSWQLLGVDRSRNLHSVHLAVYE</sequence>
<organism evidence="1 2">
    <name type="scientific">Canavalia gladiata</name>
    <name type="common">Sword bean</name>
    <name type="synonym">Dolichos gladiatus</name>
    <dbReference type="NCBI Taxonomy" id="3824"/>
    <lineage>
        <taxon>Eukaryota</taxon>
        <taxon>Viridiplantae</taxon>
        <taxon>Streptophyta</taxon>
        <taxon>Embryophyta</taxon>
        <taxon>Tracheophyta</taxon>
        <taxon>Spermatophyta</taxon>
        <taxon>Magnoliopsida</taxon>
        <taxon>eudicotyledons</taxon>
        <taxon>Gunneridae</taxon>
        <taxon>Pentapetalae</taxon>
        <taxon>rosids</taxon>
        <taxon>fabids</taxon>
        <taxon>Fabales</taxon>
        <taxon>Fabaceae</taxon>
        <taxon>Papilionoideae</taxon>
        <taxon>50 kb inversion clade</taxon>
        <taxon>NPAAA clade</taxon>
        <taxon>indigoferoid/millettioid clade</taxon>
        <taxon>Phaseoleae</taxon>
        <taxon>Canavalia</taxon>
    </lineage>
</organism>
<gene>
    <name evidence="1" type="ORF">VNO77_01785</name>
</gene>